<keyword evidence="2 4" id="KW-0238">DNA-binding</keyword>
<evidence type="ECO:0000256" key="1">
    <source>
        <dbReference type="ARBA" id="ARBA00023015"/>
    </source>
</evidence>
<dbReference type="Pfam" id="PF00440">
    <property type="entry name" value="TetR_N"/>
    <property type="match status" value="1"/>
</dbReference>
<feature type="domain" description="HTH tetR-type" evidence="5">
    <location>
        <begin position="12"/>
        <end position="71"/>
    </location>
</feature>
<gene>
    <name evidence="6" type="ORF">Mame_04422</name>
</gene>
<evidence type="ECO:0000259" key="5">
    <source>
        <dbReference type="PROSITE" id="PS50977"/>
    </source>
</evidence>
<evidence type="ECO:0000256" key="3">
    <source>
        <dbReference type="ARBA" id="ARBA00023163"/>
    </source>
</evidence>
<dbReference type="InterPro" id="IPR009057">
    <property type="entry name" value="Homeodomain-like_sf"/>
</dbReference>
<dbReference type="GO" id="GO:0000976">
    <property type="term" value="F:transcription cis-regulatory region binding"/>
    <property type="evidence" value="ECO:0007669"/>
    <property type="project" value="TreeGrafter"/>
</dbReference>
<dbReference type="SUPFAM" id="SSF46689">
    <property type="entry name" value="Homeodomain-like"/>
    <property type="match status" value="1"/>
</dbReference>
<geneLocation type="plasmid" evidence="7">
    <name>pmm593</name>
</geneLocation>
<dbReference type="KEGG" id="mmed:Mame_04422"/>
<name>A0A1U9Z7R1_9HYPH</name>
<dbReference type="Gene3D" id="1.10.357.10">
    <property type="entry name" value="Tetracycline Repressor, domain 2"/>
    <property type="match status" value="1"/>
</dbReference>
<dbReference type="GO" id="GO:0003700">
    <property type="term" value="F:DNA-binding transcription factor activity"/>
    <property type="evidence" value="ECO:0007669"/>
    <property type="project" value="TreeGrafter"/>
</dbReference>
<dbReference type="Pfam" id="PF21597">
    <property type="entry name" value="TetR_C_43"/>
    <property type="match status" value="1"/>
</dbReference>
<proteinExistence type="predicted"/>
<dbReference type="Proteomes" id="UP000191135">
    <property type="component" value="Plasmid pMM593"/>
</dbReference>
<dbReference type="EMBL" id="CP020331">
    <property type="protein sequence ID" value="AQZ53714.1"/>
    <property type="molecule type" value="Genomic_DNA"/>
</dbReference>
<dbReference type="SUPFAM" id="SSF48498">
    <property type="entry name" value="Tetracyclin repressor-like, C-terminal domain"/>
    <property type="match status" value="1"/>
</dbReference>
<keyword evidence="6" id="KW-0614">Plasmid</keyword>
<keyword evidence="3" id="KW-0804">Transcription</keyword>
<reference evidence="6 7" key="1">
    <citation type="submission" date="2017-03" db="EMBL/GenBank/DDBJ databases">
        <title>Foreign affairs: Plasmid Transfer between Roseobacters and Rhizobia.</title>
        <authorList>
            <person name="Bartling P."/>
            <person name="Bunk B."/>
            <person name="Overmann J."/>
            <person name="Brinkmann H."/>
            <person name="Petersen J."/>
        </authorList>
    </citation>
    <scope>NUCLEOTIDE SEQUENCE [LARGE SCALE GENOMIC DNA]</scope>
    <source>
        <strain evidence="6 7">MACL11</strain>
        <plasmid evidence="7">Plasmid pmm593</plasmid>
    </source>
</reference>
<dbReference type="PANTHER" id="PTHR30055">
    <property type="entry name" value="HTH-TYPE TRANSCRIPTIONAL REGULATOR RUTR"/>
    <property type="match status" value="1"/>
</dbReference>
<dbReference type="InterPro" id="IPR036271">
    <property type="entry name" value="Tet_transcr_reg_TetR-rel_C_sf"/>
</dbReference>
<keyword evidence="1" id="KW-0805">Transcription regulation</keyword>
<dbReference type="eggNOG" id="COG1309">
    <property type="taxonomic scope" value="Bacteria"/>
</dbReference>
<dbReference type="RefSeq" id="WP_018066861.1">
    <property type="nucleotide sequence ID" value="NZ_AQWH01000029.1"/>
</dbReference>
<sequence>MPDGPPLRADAQHNRDKIIAAAEEIFLERGATVSMNEIARHAGVGIGTLYRRFPTREDLLAAAYSARFVAFAEDMRSRAKVTDSLSAMRAYLEELVHHTAVYRGFAASLGIVLTTGTAGCIATTRVGRCLLQTAQDAGQIRPDITFNDLVCVATAISLAVEQNGASKSRIALLVNVFTDGIIVRSSDRNAGLL</sequence>
<evidence type="ECO:0000313" key="7">
    <source>
        <dbReference type="Proteomes" id="UP000191135"/>
    </source>
</evidence>
<dbReference type="InterPro" id="IPR001647">
    <property type="entry name" value="HTH_TetR"/>
</dbReference>
<keyword evidence="7" id="KW-1185">Reference proteome</keyword>
<dbReference type="PANTHER" id="PTHR30055:SF234">
    <property type="entry name" value="HTH-TYPE TRANSCRIPTIONAL REGULATOR BETI"/>
    <property type="match status" value="1"/>
</dbReference>
<dbReference type="PRINTS" id="PR00455">
    <property type="entry name" value="HTHTETR"/>
</dbReference>
<protein>
    <submittedName>
        <fullName evidence="6">Mycofactocin system transcriptional regulator</fullName>
    </submittedName>
</protein>
<dbReference type="PROSITE" id="PS50977">
    <property type="entry name" value="HTH_TETR_2"/>
    <property type="match status" value="1"/>
</dbReference>
<feature type="DNA-binding region" description="H-T-H motif" evidence="4">
    <location>
        <begin position="34"/>
        <end position="53"/>
    </location>
</feature>
<dbReference type="AlphaFoldDB" id="A0A1U9Z7R1"/>
<organism evidence="6 7">
    <name type="scientific">Martelella mediterranea DSM 17316</name>
    <dbReference type="NCBI Taxonomy" id="1122214"/>
    <lineage>
        <taxon>Bacteria</taxon>
        <taxon>Pseudomonadati</taxon>
        <taxon>Pseudomonadota</taxon>
        <taxon>Alphaproteobacteria</taxon>
        <taxon>Hyphomicrobiales</taxon>
        <taxon>Aurantimonadaceae</taxon>
        <taxon>Martelella</taxon>
    </lineage>
</organism>
<dbReference type="InterPro" id="IPR049445">
    <property type="entry name" value="TetR_SbtR-like_C"/>
</dbReference>
<accession>A0A1U9Z7R1</accession>
<evidence type="ECO:0000256" key="4">
    <source>
        <dbReference type="PROSITE-ProRule" id="PRU00335"/>
    </source>
</evidence>
<evidence type="ECO:0000256" key="2">
    <source>
        <dbReference type="ARBA" id="ARBA00023125"/>
    </source>
</evidence>
<evidence type="ECO:0000313" key="6">
    <source>
        <dbReference type="EMBL" id="AQZ53714.1"/>
    </source>
</evidence>
<dbReference type="InterPro" id="IPR050109">
    <property type="entry name" value="HTH-type_TetR-like_transc_reg"/>
</dbReference>